<dbReference type="Proteomes" id="UP001302676">
    <property type="component" value="Unassembled WGS sequence"/>
</dbReference>
<name>A0AAN6UV85_9PEZI</name>
<gene>
    <name evidence="1" type="ORF">C8A04DRAFT_15668</name>
</gene>
<dbReference type="RefSeq" id="XP_062633005.1">
    <property type="nucleotide sequence ID" value="XM_062778573.1"/>
</dbReference>
<reference evidence="1" key="2">
    <citation type="submission" date="2023-05" db="EMBL/GenBank/DDBJ databases">
        <authorList>
            <consortium name="Lawrence Berkeley National Laboratory"/>
            <person name="Steindorff A."/>
            <person name="Hensen N."/>
            <person name="Bonometti L."/>
            <person name="Westerberg I."/>
            <person name="Brannstrom I.O."/>
            <person name="Guillou S."/>
            <person name="Cros-Aarteil S."/>
            <person name="Calhoun S."/>
            <person name="Haridas S."/>
            <person name="Kuo A."/>
            <person name="Mondo S."/>
            <person name="Pangilinan J."/>
            <person name="Riley R."/>
            <person name="Labutti K."/>
            <person name="Andreopoulos B."/>
            <person name="Lipzen A."/>
            <person name="Chen C."/>
            <person name="Yanf M."/>
            <person name="Daum C."/>
            <person name="Ng V."/>
            <person name="Clum A."/>
            <person name="Ohm R."/>
            <person name="Martin F."/>
            <person name="Silar P."/>
            <person name="Natvig D."/>
            <person name="Lalanne C."/>
            <person name="Gautier V."/>
            <person name="Ament-Velasquez S.L."/>
            <person name="Kruys A."/>
            <person name="Hutchinson M.I."/>
            <person name="Powell A.J."/>
            <person name="Barry K."/>
            <person name="Miller A.N."/>
            <person name="Grigoriev I.V."/>
            <person name="Debuchy R."/>
            <person name="Gladieux P."/>
            <person name="Thoren M.H."/>
            <person name="Johannesson H."/>
        </authorList>
    </citation>
    <scope>NUCLEOTIDE SEQUENCE</scope>
    <source>
        <strain evidence="1">CBS 141.50</strain>
    </source>
</reference>
<feature type="non-terminal residue" evidence="1">
    <location>
        <position position="339"/>
    </location>
</feature>
<dbReference type="EMBL" id="MU853655">
    <property type="protein sequence ID" value="KAK4139634.1"/>
    <property type="molecule type" value="Genomic_DNA"/>
</dbReference>
<protein>
    <submittedName>
        <fullName evidence="1">Uncharacterized protein</fullName>
    </submittedName>
</protein>
<sequence length="339" mass="38487">MGARRLDNFVGDDSSYIGYLWEKLIGIPLIQCIPQFENLVKQCRRRHQVLDLPRLQLVTQPTPPSCDLNIWNPAKKPSTPRLSPPIWVERTNTFKNLPQSEIQWREKRDSLGLSSARGIFHAVDFLTTGRLGGNRCFAGHATKLDLQDALEAFANTVGLGTVSGKLHHQLSRFLSLILIATLCVAIHEGHPIDLVDTAQRKFLSASRGSVCKTPPDLLARDRAAVRWLLAEQQRQFARGLRHRAFELFLLEGGVLSFYQYCPKERKESRVFTEKIPLCDVPEDEIQASVPFWIPFFVKFHVGDRWSCSTICKALGVELLSQNHDFQRFAQMVKSEMPVA</sequence>
<keyword evidence="2" id="KW-1185">Reference proteome</keyword>
<organism evidence="1 2">
    <name type="scientific">Dichotomopilus funicola</name>
    <dbReference type="NCBI Taxonomy" id="1934379"/>
    <lineage>
        <taxon>Eukaryota</taxon>
        <taxon>Fungi</taxon>
        <taxon>Dikarya</taxon>
        <taxon>Ascomycota</taxon>
        <taxon>Pezizomycotina</taxon>
        <taxon>Sordariomycetes</taxon>
        <taxon>Sordariomycetidae</taxon>
        <taxon>Sordariales</taxon>
        <taxon>Chaetomiaceae</taxon>
        <taxon>Dichotomopilus</taxon>
    </lineage>
</organism>
<accession>A0AAN6UV85</accession>
<comment type="caution">
    <text evidence="1">The sequence shown here is derived from an EMBL/GenBank/DDBJ whole genome shotgun (WGS) entry which is preliminary data.</text>
</comment>
<proteinExistence type="predicted"/>
<dbReference type="GeneID" id="87815186"/>
<dbReference type="AlphaFoldDB" id="A0AAN6UV85"/>
<reference evidence="1" key="1">
    <citation type="journal article" date="2023" name="Mol. Phylogenet. Evol.">
        <title>Genome-scale phylogeny and comparative genomics of the fungal order Sordariales.</title>
        <authorList>
            <person name="Hensen N."/>
            <person name="Bonometti L."/>
            <person name="Westerberg I."/>
            <person name="Brannstrom I.O."/>
            <person name="Guillou S."/>
            <person name="Cros-Aarteil S."/>
            <person name="Calhoun S."/>
            <person name="Haridas S."/>
            <person name="Kuo A."/>
            <person name="Mondo S."/>
            <person name="Pangilinan J."/>
            <person name="Riley R."/>
            <person name="LaButti K."/>
            <person name="Andreopoulos B."/>
            <person name="Lipzen A."/>
            <person name="Chen C."/>
            <person name="Yan M."/>
            <person name="Daum C."/>
            <person name="Ng V."/>
            <person name="Clum A."/>
            <person name="Steindorff A."/>
            <person name="Ohm R.A."/>
            <person name="Martin F."/>
            <person name="Silar P."/>
            <person name="Natvig D.O."/>
            <person name="Lalanne C."/>
            <person name="Gautier V."/>
            <person name="Ament-Velasquez S.L."/>
            <person name="Kruys A."/>
            <person name="Hutchinson M.I."/>
            <person name="Powell A.J."/>
            <person name="Barry K."/>
            <person name="Miller A.N."/>
            <person name="Grigoriev I.V."/>
            <person name="Debuchy R."/>
            <person name="Gladieux P."/>
            <person name="Hiltunen Thoren M."/>
            <person name="Johannesson H."/>
        </authorList>
    </citation>
    <scope>NUCLEOTIDE SEQUENCE</scope>
    <source>
        <strain evidence="1">CBS 141.50</strain>
    </source>
</reference>
<evidence type="ECO:0000313" key="2">
    <source>
        <dbReference type="Proteomes" id="UP001302676"/>
    </source>
</evidence>
<evidence type="ECO:0000313" key="1">
    <source>
        <dbReference type="EMBL" id="KAK4139634.1"/>
    </source>
</evidence>